<accession>A0A4Z1L3P3</accession>
<evidence type="ECO:0000313" key="1">
    <source>
        <dbReference type="EMBL" id="TGO91409.1"/>
    </source>
</evidence>
<sequence>MAHSFLEKSSVLKSSSSKVHRRDNGSCTATRSLLLELGMQLGVTLKHGSGFTRSWEFLRSDHPVIPSLDITVQAIEDLVLSLHAYGIFPRFITLKLGEPDPIVGIPTVLELVDTTAPNHCFEGLC</sequence>
<keyword evidence="2" id="KW-1185">Reference proteome</keyword>
<dbReference type="Proteomes" id="UP000297280">
    <property type="component" value="Unassembled WGS sequence"/>
</dbReference>
<proteinExistence type="predicted"/>
<comment type="caution">
    <text evidence="1">The sequence shown here is derived from an EMBL/GenBank/DDBJ whole genome shotgun (WGS) entry which is preliminary data.</text>
</comment>
<dbReference type="EMBL" id="PQXO01000028">
    <property type="protein sequence ID" value="TGO91409.1"/>
    <property type="molecule type" value="Genomic_DNA"/>
</dbReference>
<protein>
    <submittedName>
        <fullName evidence="1">Uncharacterized protein</fullName>
    </submittedName>
</protein>
<evidence type="ECO:0000313" key="2">
    <source>
        <dbReference type="Proteomes" id="UP000297280"/>
    </source>
</evidence>
<organism evidence="1 2">
    <name type="scientific">Botrytis porri</name>
    <dbReference type="NCBI Taxonomy" id="87229"/>
    <lineage>
        <taxon>Eukaryota</taxon>
        <taxon>Fungi</taxon>
        <taxon>Dikarya</taxon>
        <taxon>Ascomycota</taxon>
        <taxon>Pezizomycotina</taxon>
        <taxon>Leotiomycetes</taxon>
        <taxon>Helotiales</taxon>
        <taxon>Sclerotiniaceae</taxon>
        <taxon>Botrytis</taxon>
    </lineage>
</organism>
<gene>
    <name evidence="1" type="ORF">BPOR_0028g00010</name>
</gene>
<reference evidence="1 2" key="1">
    <citation type="submission" date="2017-12" db="EMBL/GenBank/DDBJ databases">
        <title>Comparative genomics of Botrytis spp.</title>
        <authorList>
            <person name="Valero-Jimenez C.A."/>
            <person name="Tapia P."/>
            <person name="Veloso J."/>
            <person name="Silva-Moreno E."/>
            <person name="Staats M."/>
            <person name="Valdes J.H."/>
            <person name="Van Kan J.A.L."/>
        </authorList>
    </citation>
    <scope>NUCLEOTIDE SEQUENCE [LARGE SCALE GENOMIC DNA]</scope>
    <source>
        <strain evidence="1 2">MUCL3349</strain>
    </source>
</reference>
<name>A0A4Z1L3P3_9HELO</name>
<dbReference type="AlphaFoldDB" id="A0A4Z1L3P3"/>